<evidence type="ECO:0000313" key="3">
    <source>
        <dbReference type="Proteomes" id="UP000070700"/>
    </source>
</evidence>
<feature type="signal peptide" evidence="1">
    <location>
        <begin position="1"/>
        <end position="18"/>
    </location>
</feature>
<dbReference type="AlphaFoldDB" id="A0A194XU15"/>
<organism evidence="2 3">
    <name type="scientific">Mollisia scopiformis</name>
    <name type="common">Conifer needle endophyte fungus</name>
    <name type="synonym">Phialocephala scopiformis</name>
    <dbReference type="NCBI Taxonomy" id="149040"/>
    <lineage>
        <taxon>Eukaryota</taxon>
        <taxon>Fungi</taxon>
        <taxon>Dikarya</taxon>
        <taxon>Ascomycota</taxon>
        <taxon>Pezizomycotina</taxon>
        <taxon>Leotiomycetes</taxon>
        <taxon>Helotiales</taxon>
        <taxon>Mollisiaceae</taxon>
        <taxon>Mollisia</taxon>
    </lineage>
</organism>
<feature type="chain" id="PRO_5008268606" description="Apple domain-containing protein" evidence="1">
    <location>
        <begin position="19"/>
        <end position="199"/>
    </location>
</feature>
<evidence type="ECO:0008006" key="4">
    <source>
        <dbReference type="Google" id="ProtNLM"/>
    </source>
</evidence>
<dbReference type="GeneID" id="28815413"/>
<dbReference type="RefSeq" id="XP_018077986.1">
    <property type="nucleotide sequence ID" value="XM_018205687.1"/>
</dbReference>
<dbReference type="Proteomes" id="UP000070700">
    <property type="component" value="Unassembled WGS sequence"/>
</dbReference>
<protein>
    <recommendedName>
        <fullName evidence="4">Apple domain-containing protein</fullName>
    </recommendedName>
</protein>
<proteinExistence type="predicted"/>
<keyword evidence="3" id="KW-1185">Reference proteome</keyword>
<dbReference type="KEGG" id="psco:LY89DRAFT_188107"/>
<reference evidence="2 3" key="1">
    <citation type="submission" date="2015-10" db="EMBL/GenBank/DDBJ databases">
        <title>Full genome of DAOMC 229536 Phialocephala scopiformis, a fungal endophyte of spruce producing the potent anti-insectan compound rugulosin.</title>
        <authorList>
            <consortium name="DOE Joint Genome Institute"/>
            <person name="Walker A.K."/>
            <person name="Frasz S.L."/>
            <person name="Seifert K.A."/>
            <person name="Miller J.D."/>
            <person name="Mondo S.J."/>
            <person name="Labutti K."/>
            <person name="Lipzen A."/>
            <person name="Dockter R."/>
            <person name="Kennedy M."/>
            <person name="Grigoriev I.V."/>
            <person name="Spatafora J.W."/>
        </authorList>
    </citation>
    <scope>NUCLEOTIDE SEQUENCE [LARGE SCALE GENOMIC DNA]</scope>
    <source>
        <strain evidence="2 3">CBS 120377</strain>
    </source>
</reference>
<keyword evidence="1" id="KW-0732">Signal</keyword>
<dbReference type="InParanoid" id="A0A194XU15"/>
<name>A0A194XU15_MOLSC</name>
<gene>
    <name evidence="2" type="ORF">LY89DRAFT_188107</name>
</gene>
<evidence type="ECO:0000313" key="2">
    <source>
        <dbReference type="EMBL" id="KUJ23631.1"/>
    </source>
</evidence>
<evidence type="ECO:0000256" key="1">
    <source>
        <dbReference type="SAM" id="SignalP"/>
    </source>
</evidence>
<dbReference type="OrthoDB" id="10471148at2759"/>
<dbReference type="Gene3D" id="3.50.4.10">
    <property type="entry name" value="Hepatocyte Growth Factor"/>
    <property type="match status" value="1"/>
</dbReference>
<sequence>MAVMTRTCLFLVLTVVSFQSPLNYVKLETESRSVVLSPLSSDHSNAFNSNENVKQATAKMATKTDEQSPSLVLQERASSTPTIYIKFNASDCNIEGSVGSAMTPGALSTKPTDLNSVLDCQMLCQRTATCYSYSWQTTTESACRCTMYNTWIGHTPGAVDTGETGIWFSDKHVVDGTIWCYSSTPFMASGIPGTPIIIT</sequence>
<accession>A0A194XU15</accession>
<dbReference type="EMBL" id="KQ947405">
    <property type="protein sequence ID" value="KUJ23631.1"/>
    <property type="molecule type" value="Genomic_DNA"/>
</dbReference>